<evidence type="ECO:0000313" key="2">
    <source>
        <dbReference type="Proteomes" id="UP001365542"/>
    </source>
</evidence>
<organism evidence="1 2">
    <name type="scientific">Orbilia ellipsospora</name>
    <dbReference type="NCBI Taxonomy" id="2528407"/>
    <lineage>
        <taxon>Eukaryota</taxon>
        <taxon>Fungi</taxon>
        <taxon>Dikarya</taxon>
        <taxon>Ascomycota</taxon>
        <taxon>Pezizomycotina</taxon>
        <taxon>Orbiliomycetes</taxon>
        <taxon>Orbiliales</taxon>
        <taxon>Orbiliaceae</taxon>
        <taxon>Orbilia</taxon>
    </lineage>
</organism>
<comment type="caution">
    <text evidence="1">The sequence shown here is derived from an EMBL/GenBank/DDBJ whole genome shotgun (WGS) entry which is preliminary data.</text>
</comment>
<keyword evidence="2" id="KW-1185">Reference proteome</keyword>
<dbReference type="AlphaFoldDB" id="A0AAV9WVW4"/>
<accession>A0AAV9WVW4</accession>
<reference evidence="1 2" key="1">
    <citation type="submission" date="2019-10" db="EMBL/GenBank/DDBJ databases">
        <authorList>
            <person name="Palmer J.M."/>
        </authorList>
    </citation>
    <scope>NUCLEOTIDE SEQUENCE [LARGE SCALE GENOMIC DNA]</scope>
    <source>
        <strain evidence="1 2">TWF694</strain>
    </source>
</reference>
<proteinExistence type="predicted"/>
<protein>
    <recommendedName>
        <fullName evidence="3">F-box domain-containing protein</fullName>
    </recommendedName>
</protein>
<gene>
    <name evidence="1" type="ORF">TWF694_004679</name>
</gene>
<evidence type="ECO:0008006" key="3">
    <source>
        <dbReference type="Google" id="ProtNLM"/>
    </source>
</evidence>
<dbReference type="EMBL" id="JAVHJO010000015">
    <property type="protein sequence ID" value="KAK6527698.1"/>
    <property type="molecule type" value="Genomic_DNA"/>
</dbReference>
<evidence type="ECO:0000313" key="1">
    <source>
        <dbReference type="EMBL" id="KAK6527698.1"/>
    </source>
</evidence>
<dbReference type="Proteomes" id="UP001365542">
    <property type="component" value="Unassembled WGS sequence"/>
</dbReference>
<name>A0AAV9WVW4_9PEZI</name>
<sequence length="577" mass="64929">MSSMTNLPNEILSDILGELAATSTHKSDLFSVCLVNKRLNYVGSPLLYYHIVTSPQYIVGENGVPEPNFPEKFVRAFSRANHQSVSHIRHLTILKPPVGKSNDVHADLSLAASRFLVKFIQCLRNQNLSSVDIDYPNFSFLLASLPGLRSFGVMFSPLNFVLASTYGPLAAIMPGVYHLQASMFQNLVHLKLQVFEMTDLKEIWEKTGKGNSILKHLSIFFIGSYSVTLSSNDGDLVDTLENSNFLVAGASQKLSLSSLNIRFCQPSDIRLLAPRGFEDFLAVNLLESISLNNCWHAGPLLRAVASDLESLKSLKLFGACDMWSFSVVLSSLPNPLEILAFDGWCDERGGLVERESMLPHRRTLKKFFFQPRRFRQGPVELRALYRSGSNALKSGNRPFTIDDLLEFTNIEELAIALYPCDAHQLTKVSHKIYIANIGSAVSKLTYNNSKLPNLRVLSILNHYRDSILDWNLIPTPCGSIWEVVKKWVSMIELIELKRGSRSLFHIPEASNLKVIGLQANSGWMRCLGRHFLTKSEFNENGDWVTTTNAVSAERIHFEYPEITIFNMEDGNRNAFFW</sequence>